<dbReference type="Pfam" id="PF03861">
    <property type="entry name" value="ANTAR"/>
    <property type="match status" value="1"/>
</dbReference>
<organism evidence="2 3">
    <name type="scientific">Rhodococcus oxybenzonivorans</name>
    <dbReference type="NCBI Taxonomy" id="1990687"/>
    <lineage>
        <taxon>Bacteria</taxon>
        <taxon>Bacillati</taxon>
        <taxon>Actinomycetota</taxon>
        <taxon>Actinomycetes</taxon>
        <taxon>Mycobacteriales</taxon>
        <taxon>Nocardiaceae</taxon>
        <taxon>Rhodococcus</taxon>
    </lineage>
</organism>
<feature type="domain" description="ANTAR" evidence="1">
    <location>
        <begin position="75"/>
        <end position="136"/>
    </location>
</feature>
<sequence>MLPSHNLDDACSESAGMSGRILTPLFAARCTCLRPDSTGHSVGILLSHDDSASSRGNPSIGARLQPLSKREPMSHNVVDLRSQPLRQQRTERDVLATAEHILIECRGYSGDAAFDELMDVARRHHVDVRRAAERLIDLAAKDSRAVVEASRLHGAETAALDETWAPMLANRHAS</sequence>
<reference evidence="2 3" key="1">
    <citation type="submission" date="2017-05" db="EMBL/GenBank/DDBJ databases">
        <title>Isolation of Rhodococcus sp. S2-17 biodegrading of BP-3.</title>
        <authorList>
            <person name="Lee Y."/>
            <person name="Kim K.H."/>
            <person name="Chun B.H."/>
            <person name="Jung H.S."/>
            <person name="Jeon C.O."/>
        </authorList>
    </citation>
    <scope>NUCLEOTIDE SEQUENCE [LARGE SCALE GENOMIC DNA]</scope>
    <source>
        <strain evidence="2 3">S2-17</strain>
    </source>
</reference>
<dbReference type="Gene3D" id="1.10.10.10">
    <property type="entry name" value="Winged helix-like DNA-binding domain superfamily/Winged helix DNA-binding domain"/>
    <property type="match status" value="1"/>
</dbReference>
<dbReference type="InterPro" id="IPR005561">
    <property type="entry name" value="ANTAR"/>
</dbReference>
<name>A0A2S2BRD4_9NOCA</name>
<dbReference type="SMART" id="SM01012">
    <property type="entry name" value="ANTAR"/>
    <property type="match status" value="1"/>
</dbReference>
<dbReference type="AlphaFoldDB" id="A0A2S2BRD4"/>
<dbReference type="PROSITE" id="PS50921">
    <property type="entry name" value="ANTAR"/>
    <property type="match status" value="1"/>
</dbReference>
<dbReference type="InterPro" id="IPR036388">
    <property type="entry name" value="WH-like_DNA-bd_sf"/>
</dbReference>
<dbReference type="EMBL" id="CP021354">
    <property type="protein sequence ID" value="AWK71175.1"/>
    <property type="molecule type" value="Genomic_DNA"/>
</dbReference>
<dbReference type="Proteomes" id="UP000245711">
    <property type="component" value="Chromosome"/>
</dbReference>
<evidence type="ECO:0000313" key="3">
    <source>
        <dbReference type="Proteomes" id="UP000245711"/>
    </source>
</evidence>
<dbReference type="KEGG" id="roz:CBI38_05870"/>
<evidence type="ECO:0000313" key="2">
    <source>
        <dbReference type="EMBL" id="AWK71175.1"/>
    </source>
</evidence>
<proteinExistence type="predicted"/>
<dbReference type="GO" id="GO:0003723">
    <property type="term" value="F:RNA binding"/>
    <property type="evidence" value="ECO:0007669"/>
    <property type="project" value="InterPro"/>
</dbReference>
<accession>A0A2S2BRD4</accession>
<keyword evidence="3" id="KW-1185">Reference proteome</keyword>
<evidence type="ECO:0000259" key="1">
    <source>
        <dbReference type="PROSITE" id="PS50921"/>
    </source>
</evidence>
<gene>
    <name evidence="2" type="ORF">CBI38_05870</name>
</gene>
<protein>
    <recommendedName>
        <fullName evidence="1">ANTAR domain-containing protein</fullName>
    </recommendedName>
</protein>